<proteinExistence type="predicted"/>
<dbReference type="Proteomes" id="UP001154114">
    <property type="component" value="Chromosome 22"/>
</dbReference>
<reference evidence="1" key="1">
    <citation type="submission" date="2021-12" db="EMBL/GenBank/DDBJ databases">
        <authorList>
            <person name="King R."/>
        </authorList>
    </citation>
    <scope>NUCLEOTIDE SEQUENCE</scope>
</reference>
<dbReference type="AlphaFoldDB" id="A0A9N8KXY7"/>
<dbReference type="EMBL" id="LR824025">
    <property type="protein sequence ID" value="CAD0204805.1"/>
    <property type="molecule type" value="Genomic_DNA"/>
</dbReference>
<protein>
    <submittedName>
        <fullName evidence="1">Uncharacterized protein</fullName>
    </submittedName>
</protein>
<accession>A0A9N8KXY7</accession>
<evidence type="ECO:0000313" key="1">
    <source>
        <dbReference type="EMBL" id="CAD0204805.1"/>
    </source>
</evidence>
<name>A0A9N8KXY7_CHRIL</name>
<organism evidence="1 2">
    <name type="scientific">Chrysodeixis includens</name>
    <name type="common">Soybean looper</name>
    <name type="synonym">Pseudoplusia includens</name>
    <dbReference type="NCBI Taxonomy" id="689277"/>
    <lineage>
        <taxon>Eukaryota</taxon>
        <taxon>Metazoa</taxon>
        <taxon>Ecdysozoa</taxon>
        <taxon>Arthropoda</taxon>
        <taxon>Hexapoda</taxon>
        <taxon>Insecta</taxon>
        <taxon>Pterygota</taxon>
        <taxon>Neoptera</taxon>
        <taxon>Endopterygota</taxon>
        <taxon>Lepidoptera</taxon>
        <taxon>Glossata</taxon>
        <taxon>Ditrysia</taxon>
        <taxon>Noctuoidea</taxon>
        <taxon>Noctuidae</taxon>
        <taxon>Plusiinae</taxon>
        <taxon>Chrysodeixis</taxon>
    </lineage>
</organism>
<keyword evidence="2" id="KW-1185">Reference proteome</keyword>
<sequence length="118" mass="12435">MLCSIKLESSVSDADVVRAVTECSDYCDLGLCRAKGRLLLQETIWRTRVAAAQPETAAPVAYQAAPVAYQAAPVAYQSPVVHAAPVAKLSYAASPVVHAAPVAKFAAPIAYSAPLYHH</sequence>
<gene>
    <name evidence="1" type="ORF">CINC_LOCUS7110</name>
</gene>
<evidence type="ECO:0000313" key="2">
    <source>
        <dbReference type="Proteomes" id="UP001154114"/>
    </source>
</evidence>